<dbReference type="GO" id="GO:0034976">
    <property type="term" value="P:response to endoplasmic reticulum stress"/>
    <property type="evidence" value="ECO:0007669"/>
    <property type="project" value="TreeGrafter"/>
</dbReference>
<dbReference type="FunFam" id="3.40.30.10:FF:000023">
    <property type="entry name" value="Protein disulfide-isomerase"/>
    <property type="match status" value="1"/>
</dbReference>
<keyword evidence="7 12" id="KW-1015">Disulfide bond</keyword>
<feature type="disulfide bond" description="Redox-active" evidence="12">
    <location>
        <begin position="464"/>
        <end position="467"/>
    </location>
</feature>
<dbReference type="CDD" id="cd02961">
    <property type="entry name" value="PDI_a_family"/>
    <property type="match status" value="1"/>
</dbReference>
<dbReference type="NCBIfam" id="TIGR01126">
    <property type="entry name" value="pdi_dom"/>
    <property type="match status" value="1"/>
</dbReference>
<evidence type="ECO:0000259" key="16">
    <source>
        <dbReference type="PROSITE" id="PS51352"/>
    </source>
</evidence>
<feature type="region of interest" description="Disordered" evidence="15">
    <location>
        <begin position="25"/>
        <end position="90"/>
    </location>
</feature>
<feature type="compositionally biased region" description="Basic and acidic residues" evidence="15">
    <location>
        <begin position="560"/>
        <end position="580"/>
    </location>
</feature>
<dbReference type="CDD" id="cd02981">
    <property type="entry name" value="PDI_b_family"/>
    <property type="match status" value="1"/>
</dbReference>
<evidence type="ECO:0000256" key="15">
    <source>
        <dbReference type="SAM" id="MobiDB-lite"/>
    </source>
</evidence>
<dbReference type="EC" id="5.3.4.1" evidence="14"/>
<evidence type="ECO:0000256" key="7">
    <source>
        <dbReference type="ARBA" id="ARBA00023157"/>
    </source>
</evidence>
<dbReference type="Gene3D" id="3.40.30.10">
    <property type="entry name" value="Glutaredoxin"/>
    <property type="match status" value="4"/>
</dbReference>
<keyword evidence="10 12" id="KW-0676">Redox-active center</keyword>
<feature type="compositionally biased region" description="Acidic residues" evidence="15">
    <location>
        <begin position="33"/>
        <end position="46"/>
    </location>
</feature>
<keyword evidence="18" id="KW-1185">Reference proteome</keyword>
<evidence type="ECO:0000256" key="3">
    <source>
        <dbReference type="ARBA" id="ARBA00006347"/>
    </source>
</evidence>
<feature type="compositionally biased region" description="Acidic residues" evidence="15">
    <location>
        <begin position="60"/>
        <end position="70"/>
    </location>
</feature>
<comment type="catalytic activity">
    <reaction evidence="1 14">
        <text>Catalyzes the rearrangement of -S-S- bonds in proteins.</text>
        <dbReference type="EC" id="5.3.4.1"/>
    </reaction>
</comment>
<dbReference type="InterPro" id="IPR005788">
    <property type="entry name" value="PDI_thioredoxin-like_dom"/>
</dbReference>
<dbReference type="GO" id="GO:0003756">
    <property type="term" value="F:protein disulfide isomerase activity"/>
    <property type="evidence" value="ECO:0007669"/>
    <property type="project" value="UniProtKB-EC"/>
</dbReference>
<keyword evidence="4 14" id="KW-0732">Signal</keyword>
<dbReference type="InterPro" id="IPR005792">
    <property type="entry name" value="Prot_disulphide_isomerase"/>
</dbReference>
<dbReference type="SUPFAM" id="SSF52833">
    <property type="entry name" value="Thioredoxin-like"/>
    <property type="match status" value="4"/>
</dbReference>
<evidence type="ECO:0000256" key="10">
    <source>
        <dbReference type="ARBA" id="ARBA00023284"/>
    </source>
</evidence>
<evidence type="ECO:0000256" key="2">
    <source>
        <dbReference type="ARBA" id="ARBA00004319"/>
    </source>
</evidence>
<dbReference type="GO" id="GO:0006457">
    <property type="term" value="P:protein folding"/>
    <property type="evidence" value="ECO:0007669"/>
    <property type="project" value="TreeGrafter"/>
</dbReference>
<evidence type="ECO:0000313" key="17">
    <source>
        <dbReference type="EMBL" id="KAK0605729.1"/>
    </source>
</evidence>
<comment type="caution">
    <text evidence="17">The sequence shown here is derived from an EMBL/GenBank/DDBJ whole genome shotgun (WGS) entry which is preliminary data.</text>
</comment>
<evidence type="ECO:0000256" key="5">
    <source>
        <dbReference type="ARBA" id="ARBA00022737"/>
    </source>
</evidence>
<evidence type="ECO:0000256" key="9">
    <source>
        <dbReference type="ARBA" id="ARBA00023235"/>
    </source>
</evidence>
<proteinExistence type="inferred from homology"/>
<dbReference type="FunFam" id="3.40.30.10:FF:000109">
    <property type="entry name" value="Protein disulfide-isomerase"/>
    <property type="match status" value="1"/>
</dbReference>
<dbReference type="Pfam" id="PF00085">
    <property type="entry name" value="Thioredoxin"/>
    <property type="match status" value="2"/>
</dbReference>
<feature type="region of interest" description="Disordered" evidence="15">
    <location>
        <begin position="549"/>
        <end position="580"/>
    </location>
</feature>
<feature type="disulfide bond" description="Redox-active" evidence="12">
    <location>
        <begin position="123"/>
        <end position="126"/>
    </location>
</feature>
<evidence type="ECO:0000256" key="11">
    <source>
        <dbReference type="ARBA" id="ARBA00054003"/>
    </source>
</evidence>
<feature type="signal peptide" evidence="14">
    <location>
        <begin position="1"/>
        <end position="25"/>
    </location>
</feature>
<feature type="domain" description="Thioredoxin" evidence="16">
    <location>
        <begin position="69"/>
        <end position="201"/>
    </location>
</feature>
<accession>A0AA39TI98</accession>
<evidence type="ECO:0000256" key="12">
    <source>
        <dbReference type="PIRSR" id="PIRSR605792-51"/>
    </source>
</evidence>
<keyword evidence="9 14" id="KW-0413">Isomerase</keyword>
<dbReference type="Proteomes" id="UP001168877">
    <property type="component" value="Unassembled WGS sequence"/>
</dbReference>
<dbReference type="AlphaFoldDB" id="A0AA39TI98"/>
<evidence type="ECO:0000256" key="6">
    <source>
        <dbReference type="ARBA" id="ARBA00022824"/>
    </source>
</evidence>
<keyword evidence="8" id="KW-0325">Glycoprotein</keyword>
<dbReference type="CDD" id="cd02982">
    <property type="entry name" value="PDI_b'_family"/>
    <property type="match status" value="1"/>
</dbReference>
<reference evidence="17" key="1">
    <citation type="journal article" date="2022" name="Plant J.">
        <title>Strategies of tolerance reflected in two North American maple genomes.</title>
        <authorList>
            <person name="McEvoy S.L."/>
            <person name="Sezen U.U."/>
            <person name="Trouern-Trend A."/>
            <person name="McMahon S.M."/>
            <person name="Schaberg P.G."/>
            <person name="Yang J."/>
            <person name="Wegrzyn J.L."/>
            <person name="Swenson N.G."/>
        </authorList>
    </citation>
    <scope>NUCLEOTIDE SEQUENCE</scope>
    <source>
        <strain evidence="17">NS2018</strain>
    </source>
</reference>
<feature type="compositionally biased region" description="Low complexity" evidence="15">
    <location>
        <begin position="550"/>
        <end position="559"/>
    </location>
</feature>
<evidence type="ECO:0000256" key="1">
    <source>
        <dbReference type="ARBA" id="ARBA00001182"/>
    </source>
</evidence>
<keyword evidence="6" id="KW-0256">Endoplasmic reticulum</keyword>
<evidence type="ECO:0000313" key="18">
    <source>
        <dbReference type="Proteomes" id="UP001168877"/>
    </source>
</evidence>
<dbReference type="PRINTS" id="PR00421">
    <property type="entry name" value="THIOREDOXIN"/>
</dbReference>
<dbReference type="FunFam" id="3.40.30.10:FF:000134">
    <property type="entry name" value="Protein disulfide-isomerase"/>
    <property type="match status" value="1"/>
</dbReference>
<evidence type="ECO:0000256" key="14">
    <source>
        <dbReference type="RuleBase" id="RU361130"/>
    </source>
</evidence>
<dbReference type="PANTHER" id="PTHR18929">
    <property type="entry name" value="PROTEIN DISULFIDE ISOMERASE"/>
    <property type="match status" value="1"/>
</dbReference>
<comment type="function">
    <text evidence="11">Acts as a protein-folding catalyst that interacts with nascent polypeptides to catalyze the formation, isomerization, and reduction or oxidation of disulfide bonds.</text>
</comment>
<dbReference type="PROSITE" id="PS51352">
    <property type="entry name" value="THIOREDOXIN_2"/>
    <property type="match status" value="2"/>
</dbReference>
<organism evidence="17 18">
    <name type="scientific">Acer saccharum</name>
    <name type="common">Sugar maple</name>
    <dbReference type="NCBI Taxonomy" id="4024"/>
    <lineage>
        <taxon>Eukaryota</taxon>
        <taxon>Viridiplantae</taxon>
        <taxon>Streptophyta</taxon>
        <taxon>Embryophyta</taxon>
        <taxon>Tracheophyta</taxon>
        <taxon>Spermatophyta</taxon>
        <taxon>Magnoliopsida</taxon>
        <taxon>eudicotyledons</taxon>
        <taxon>Gunneridae</taxon>
        <taxon>Pentapetalae</taxon>
        <taxon>rosids</taxon>
        <taxon>malvids</taxon>
        <taxon>Sapindales</taxon>
        <taxon>Sapindaceae</taxon>
        <taxon>Hippocastanoideae</taxon>
        <taxon>Acereae</taxon>
        <taxon>Acer</taxon>
    </lineage>
</organism>
<protein>
    <recommendedName>
        <fullName evidence="14">Protein disulfide-isomerase</fullName>
        <ecNumber evidence="14">5.3.4.1</ecNumber>
    </recommendedName>
</protein>
<evidence type="ECO:0000256" key="4">
    <source>
        <dbReference type="ARBA" id="ARBA00022729"/>
    </source>
</evidence>
<dbReference type="Pfam" id="PF13848">
    <property type="entry name" value="Thioredoxin_6"/>
    <property type="match status" value="1"/>
</dbReference>
<dbReference type="PROSITE" id="PS00194">
    <property type="entry name" value="THIOREDOXIN_1"/>
    <property type="match status" value="2"/>
</dbReference>
<dbReference type="PANTHER" id="PTHR18929:SF246">
    <property type="entry name" value="PROTEIN DISULFIDE ISOMERASE-LIKE 1-4"/>
    <property type="match status" value="1"/>
</dbReference>
<feature type="compositionally biased region" description="Basic and acidic residues" evidence="15">
    <location>
        <begin position="47"/>
        <end position="59"/>
    </location>
</feature>
<gene>
    <name evidence="17" type="ORF">LWI29_030107</name>
</gene>
<evidence type="ECO:0000256" key="13">
    <source>
        <dbReference type="RuleBase" id="RU004208"/>
    </source>
</evidence>
<dbReference type="FunFam" id="3.40.30.10:FF:000042">
    <property type="entry name" value="protein disulfide-isomerase A2"/>
    <property type="match status" value="1"/>
</dbReference>
<reference evidence="17" key="2">
    <citation type="submission" date="2023-06" db="EMBL/GenBank/DDBJ databases">
        <authorList>
            <person name="Swenson N.G."/>
            <person name="Wegrzyn J.L."/>
            <person name="Mcevoy S.L."/>
        </authorList>
    </citation>
    <scope>NUCLEOTIDE SEQUENCE</scope>
    <source>
        <strain evidence="17">NS2018</strain>
        <tissue evidence="17">Leaf</tissue>
    </source>
</reference>
<dbReference type="InterPro" id="IPR036249">
    <property type="entry name" value="Thioredoxin-like_sf"/>
</dbReference>
<dbReference type="EMBL" id="JAUESC010000002">
    <property type="protein sequence ID" value="KAK0605729.1"/>
    <property type="molecule type" value="Genomic_DNA"/>
</dbReference>
<evidence type="ECO:0000256" key="8">
    <source>
        <dbReference type="ARBA" id="ARBA00023180"/>
    </source>
</evidence>
<dbReference type="InterPro" id="IPR017937">
    <property type="entry name" value="Thioredoxin_CS"/>
</dbReference>
<dbReference type="InterPro" id="IPR013766">
    <property type="entry name" value="Thioredoxin_domain"/>
</dbReference>
<comment type="subcellular location">
    <subcellularLocation>
        <location evidence="2">Endoplasmic reticulum lumen</location>
    </subcellularLocation>
</comment>
<feature type="chain" id="PRO_5041485348" description="Protein disulfide-isomerase" evidence="14">
    <location>
        <begin position="26"/>
        <end position="580"/>
    </location>
</feature>
<name>A0AA39TI98_ACESA</name>
<sequence length="580" mass="64696">MTTRRILLLTLSVFLLFSTLTPALSKSEKTDAVDDDEDLSFLEEPESDGKSHSTHHHSDDEPDLDDEFSDDLDHYPDFDDEESDSYKQPEIDEKDVVVLKERNFSDIIEKHKFVMVEFYAPWCGHCQALAPEYAAAATELKSANEDVVLAKIDASEESELAQEYDVQGFPTVLFFVDGVHKPYPGARNKDAIVTWIKKKTGPGVYNITTLEEAERILTSENKVVLGYLNSLVGSESEVFAAASRLEDGVNFYQTVNPDVAKLFHLDPKVKRPALVMVKKEAEKISYFDGQYEKSAIADFVFANKLPLVTIFTRENAPAIFESSISKQLLLFAISNDSEKLIPIFEAAAKVFKGKLIFVYVEMDNEDVGKPVSEYFGVTGDAARVLAYTGNDDGKKYVLDGELTMDKIKAFGENFLEDKLKPFFKSDPIPESNDGDVKIVVGNNFDEIVLDESKDVLLEIYAPWCGHCQSLEPIYNKLAKHLRGIESLVIAKMDGTTNEHPRAKSDGFPTILFFPAGNKSFDPVTVDTDRTVVAFYKFLKKHASIPFKIQKPASSPAPKSEASDAKESDKSSTTGEVKDEL</sequence>
<dbReference type="GO" id="GO:0005788">
    <property type="term" value="C:endoplasmic reticulum lumen"/>
    <property type="evidence" value="ECO:0007669"/>
    <property type="project" value="UniProtKB-SubCell"/>
</dbReference>
<dbReference type="NCBIfam" id="TIGR01130">
    <property type="entry name" value="ER_PDI_fam"/>
    <property type="match status" value="1"/>
</dbReference>
<dbReference type="CDD" id="cd02995">
    <property type="entry name" value="PDI_a_PDI_a'_C"/>
    <property type="match status" value="1"/>
</dbReference>
<keyword evidence="5" id="KW-0677">Repeat</keyword>
<comment type="similarity">
    <text evidence="3 13">Belongs to the protein disulfide isomerase family.</text>
</comment>
<feature type="domain" description="Thioredoxin" evidence="16">
    <location>
        <begin position="414"/>
        <end position="543"/>
    </location>
</feature>